<feature type="compositionally biased region" description="Low complexity" evidence="2">
    <location>
        <begin position="1"/>
        <end position="12"/>
    </location>
</feature>
<evidence type="ECO:0000256" key="1">
    <source>
        <dbReference type="ARBA" id="ARBA00006854"/>
    </source>
</evidence>
<dbReference type="KEGG" id="psoj:PHYSODRAFT_490687"/>
<dbReference type="PANTHER" id="PTHR22100">
    <property type="entry name" value="WINGS APART-LIKE PROTEIN HOMOLOG"/>
    <property type="match status" value="1"/>
</dbReference>
<dbReference type="InterPro" id="IPR039874">
    <property type="entry name" value="WAPL"/>
</dbReference>
<feature type="compositionally biased region" description="Polar residues" evidence="2">
    <location>
        <begin position="1018"/>
        <end position="1029"/>
    </location>
</feature>
<dbReference type="Proteomes" id="UP000002640">
    <property type="component" value="Unassembled WGS sequence"/>
</dbReference>
<feature type="compositionally biased region" description="Basic and acidic residues" evidence="2">
    <location>
        <begin position="900"/>
        <end position="911"/>
    </location>
</feature>
<proteinExistence type="inferred from homology"/>
<feature type="region of interest" description="Disordered" evidence="2">
    <location>
        <begin position="890"/>
        <end position="969"/>
    </location>
</feature>
<feature type="domain" description="Wings apart-like protein C-terminal" evidence="3">
    <location>
        <begin position="339"/>
        <end position="542"/>
    </location>
</feature>
<dbReference type="InParanoid" id="G4Z456"/>
<feature type="region of interest" description="Disordered" evidence="2">
    <location>
        <begin position="1"/>
        <end position="33"/>
    </location>
</feature>
<dbReference type="EMBL" id="JH159153">
    <property type="protein sequence ID" value="EGZ22250.1"/>
    <property type="molecule type" value="Genomic_DNA"/>
</dbReference>
<keyword evidence="5" id="KW-1185">Reference proteome</keyword>
<dbReference type="InterPro" id="IPR022771">
    <property type="entry name" value="WAPL_C"/>
</dbReference>
<dbReference type="GeneID" id="20656608"/>
<accession>G4Z456</accession>
<evidence type="ECO:0000259" key="3">
    <source>
        <dbReference type="Pfam" id="PF07814"/>
    </source>
</evidence>
<dbReference type="InterPro" id="IPR011989">
    <property type="entry name" value="ARM-like"/>
</dbReference>
<dbReference type="OMA" id="ESCHAPR"/>
<feature type="compositionally biased region" description="Polar residues" evidence="2">
    <location>
        <begin position="23"/>
        <end position="33"/>
    </location>
</feature>
<feature type="region of interest" description="Disordered" evidence="2">
    <location>
        <begin position="1013"/>
        <end position="1057"/>
    </location>
</feature>
<feature type="region of interest" description="Disordered" evidence="2">
    <location>
        <begin position="749"/>
        <end position="825"/>
    </location>
</feature>
<evidence type="ECO:0000313" key="5">
    <source>
        <dbReference type="Proteomes" id="UP000002640"/>
    </source>
</evidence>
<organism evidence="4 5">
    <name type="scientific">Phytophthora sojae (strain P6497)</name>
    <name type="common">Soybean stem and root rot agent</name>
    <name type="synonym">Phytophthora megasperma f. sp. glycines</name>
    <dbReference type="NCBI Taxonomy" id="1094619"/>
    <lineage>
        <taxon>Eukaryota</taxon>
        <taxon>Sar</taxon>
        <taxon>Stramenopiles</taxon>
        <taxon>Oomycota</taxon>
        <taxon>Peronosporomycetes</taxon>
        <taxon>Peronosporales</taxon>
        <taxon>Peronosporaceae</taxon>
        <taxon>Phytophthora</taxon>
    </lineage>
</organism>
<dbReference type="STRING" id="1094619.G4Z456"/>
<evidence type="ECO:0000256" key="2">
    <source>
        <dbReference type="SAM" id="MobiDB-lite"/>
    </source>
</evidence>
<dbReference type="RefSeq" id="XP_009524967.1">
    <property type="nucleotide sequence ID" value="XM_009526672.1"/>
</dbReference>
<dbReference type="AlphaFoldDB" id="G4Z456"/>
<dbReference type="PANTHER" id="PTHR22100:SF13">
    <property type="entry name" value="WINGS APART-LIKE PROTEIN HOMOLOG"/>
    <property type="match status" value="1"/>
</dbReference>
<name>G4Z456_PHYSP</name>
<sequence>MAPSSPRTLAPPRGRPRPPPPRSCSTDSDAPIDTNCTPLQGPASLLARLEAVDRDAARRKFALYGRQHAHVDHISGTNQDSTVVLQSTLLLQEDGLLAARLDDILYLLDGLLAPAKTQRGRLAQAHSVLELVQLLRDVKILQAVELSSQRRTIQSKMKQLLLSNLGAAVEGEETQRVALAVLVYFLAGSSVAEEFIDEKVLDAVVLALKREMEREGDGNEEKVELETSAVLQPAPSRKTCLKRKQRRSLGTTGADGVHSAMSARRVNAPDDAFRSKLRTFLQSREQFYVEEELQLSTADILCAALSKLLQVDDDSAANPVSDSMVAQHRQVGCSGDLAVDTFRLIRERKQLLVRNGGVDALAQGLARHIGVFEVLAPASHVDRLSLDFAHLLHRLSLLLQVLDHVTFLSLDVQQYMSQRREPIGLLLKLTRVLSELTWGSHSQRRWEVEPTRMSLAVEVLLSGLRVLINLTHHNAEAASHVCALGGMQLLAHSFTRLWSLVNVHSTDTTRPPKWAGVDKREYDSYLLLLSVIVNCIEFSDDNRDALAGASVHLNWGQGGSSQAYISACDLFTKFFQMKVESYVHLIDSTDDQAQGAGGTVSMDEENDDWSPEDIILGGCTSLLLGYLMKGSSANSTAILNALPDSSPRLLLRALSVFVALHSQIGALTPEVAQSVLQVEKIFMSYHDSAADVRTRAILYGDRNTQHEIVEAFTSNCAEVDITSQKFQDKAKGVYARKPAGARPLKNLCFNIDDSDSESPSDAISKVKRRPAPQDQGSGTPTRTPPRSPGMKLPGTKSTATTRAAQVTPKRTPSGRSPLTAVLPDGTMSSPVVARLLRQTRQLVEEFDAEFSKPSRSCLANKFSLEEASAPECGSSPFMTLTMDVTCRDNGSEGLDLSQDVGEKNSSPDELGKTTLEVGGRTLSQSKRRKKDDRDAESSAKSGKSCISNRGIFDFTPAPSPPSTPLRRKNSKALLRTPTRSGLSAVLSGQSPLVNLTPTKTPSSTPLRVKESAEILLTPTRSPATSESPVSASPHRRKAKSARAPPPSSASAVFDFTD</sequence>
<dbReference type="Pfam" id="PF07814">
    <property type="entry name" value="WAPL"/>
    <property type="match status" value="1"/>
</dbReference>
<evidence type="ECO:0000313" key="4">
    <source>
        <dbReference type="EMBL" id="EGZ22250.1"/>
    </source>
</evidence>
<comment type="similarity">
    <text evidence="1">Belongs to the WAPL family.</text>
</comment>
<feature type="compositionally biased region" description="Polar residues" evidence="2">
    <location>
        <begin position="795"/>
        <end position="816"/>
    </location>
</feature>
<protein>
    <recommendedName>
        <fullName evidence="3">Wings apart-like protein C-terminal domain-containing protein</fullName>
    </recommendedName>
</protein>
<reference evidence="4 5" key="1">
    <citation type="journal article" date="2006" name="Science">
        <title>Phytophthora genome sequences uncover evolutionary origins and mechanisms of pathogenesis.</title>
        <authorList>
            <person name="Tyler B.M."/>
            <person name="Tripathy S."/>
            <person name="Zhang X."/>
            <person name="Dehal P."/>
            <person name="Jiang R.H."/>
            <person name="Aerts A."/>
            <person name="Arredondo F.D."/>
            <person name="Baxter L."/>
            <person name="Bensasson D."/>
            <person name="Beynon J.L."/>
            <person name="Chapman J."/>
            <person name="Damasceno C.M."/>
            <person name="Dorrance A.E."/>
            <person name="Dou D."/>
            <person name="Dickerman A.W."/>
            <person name="Dubchak I.L."/>
            <person name="Garbelotto M."/>
            <person name="Gijzen M."/>
            <person name="Gordon S.G."/>
            <person name="Govers F."/>
            <person name="Grunwald N.J."/>
            <person name="Huang W."/>
            <person name="Ivors K.L."/>
            <person name="Jones R.W."/>
            <person name="Kamoun S."/>
            <person name="Krampis K."/>
            <person name="Lamour K.H."/>
            <person name="Lee M.K."/>
            <person name="McDonald W.H."/>
            <person name="Medina M."/>
            <person name="Meijer H.J."/>
            <person name="Nordberg E.K."/>
            <person name="Maclean D.J."/>
            <person name="Ospina-Giraldo M.D."/>
            <person name="Morris P.F."/>
            <person name="Phuntumart V."/>
            <person name="Putnam N.H."/>
            <person name="Rash S."/>
            <person name="Rose J.K."/>
            <person name="Sakihama Y."/>
            <person name="Salamov A.A."/>
            <person name="Savidor A."/>
            <person name="Scheuring C.F."/>
            <person name="Smith B.M."/>
            <person name="Sobral B.W."/>
            <person name="Terry A."/>
            <person name="Torto-Alalibo T.A."/>
            <person name="Win J."/>
            <person name="Xu Z."/>
            <person name="Zhang H."/>
            <person name="Grigoriev I.V."/>
            <person name="Rokhsar D.S."/>
            <person name="Boore J.L."/>
        </authorList>
    </citation>
    <scope>NUCLEOTIDE SEQUENCE [LARGE SCALE GENOMIC DNA]</scope>
    <source>
        <strain evidence="4 5">P6497</strain>
    </source>
</reference>
<gene>
    <name evidence="4" type="ORF">PHYSODRAFT_490687</name>
</gene>
<dbReference type="Gene3D" id="1.25.10.10">
    <property type="entry name" value="Leucine-rich Repeat Variant"/>
    <property type="match status" value="1"/>
</dbReference>
<feature type="compositionally biased region" description="Polar residues" evidence="2">
    <location>
        <begin position="938"/>
        <end position="947"/>
    </location>
</feature>